<dbReference type="AlphaFoldDB" id="A0A0A5G840"/>
<dbReference type="eggNOG" id="ENOG503322Y">
    <property type="taxonomic scope" value="Bacteria"/>
</dbReference>
<comment type="caution">
    <text evidence="2">The sequence shown here is derived from an EMBL/GenBank/DDBJ whole genome shotgun (WGS) entry which is preliminary data.</text>
</comment>
<proteinExistence type="predicted"/>
<protein>
    <submittedName>
        <fullName evidence="2">Uncharacterized protein</fullName>
    </submittedName>
</protein>
<evidence type="ECO:0000313" key="2">
    <source>
        <dbReference type="EMBL" id="KGX89306.1"/>
    </source>
</evidence>
<sequence>MMYSFPAILIYGGATSLLSDWIGRSISNKLEEEKLEILISATFHLLFGLILIPFSLVASILFFIIDRLLGRVQHRYTWKQAGMSFALVLILCLILWFVSIT</sequence>
<evidence type="ECO:0000256" key="1">
    <source>
        <dbReference type="SAM" id="Phobius"/>
    </source>
</evidence>
<keyword evidence="1" id="KW-1133">Transmembrane helix</keyword>
<name>A0A0A5G840_9BACI</name>
<gene>
    <name evidence="2" type="ORF">N781_09425</name>
</gene>
<dbReference type="Proteomes" id="UP000030528">
    <property type="component" value="Unassembled WGS sequence"/>
</dbReference>
<dbReference type="RefSeq" id="WP_051240101.1">
    <property type="nucleotide sequence ID" value="NZ_AULI01000024.1"/>
</dbReference>
<organism evidence="2 3">
    <name type="scientific">Pontibacillus halophilus JSM 076056 = DSM 19796</name>
    <dbReference type="NCBI Taxonomy" id="1385510"/>
    <lineage>
        <taxon>Bacteria</taxon>
        <taxon>Bacillati</taxon>
        <taxon>Bacillota</taxon>
        <taxon>Bacilli</taxon>
        <taxon>Bacillales</taxon>
        <taxon>Bacillaceae</taxon>
        <taxon>Pontibacillus</taxon>
    </lineage>
</organism>
<dbReference type="EMBL" id="AVPE01000024">
    <property type="protein sequence ID" value="KGX89306.1"/>
    <property type="molecule type" value="Genomic_DNA"/>
</dbReference>
<keyword evidence="1" id="KW-0812">Transmembrane</keyword>
<reference evidence="2 3" key="1">
    <citation type="submission" date="2013-08" db="EMBL/GenBank/DDBJ databases">
        <authorList>
            <person name="Huang J."/>
            <person name="Wang G."/>
        </authorList>
    </citation>
    <scope>NUCLEOTIDE SEQUENCE [LARGE SCALE GENOMIC DNA]</scope>
    <source>
        <strain evidence="2 3">JSM 076056</strain>
    </source>
</reference>
<keyword evidence="3" id="KW-1185">Reference proteome</keyword>
<keyword evidence="1" id="KW-0472">Membrane</keyword>
<accession>A0A0A5G840</accession>
<evidence type="ECO:0000313" key="3">
    <source>
        <dbReference type="Proteomes" id="UP000030528"/>
    </source>
</evidence>
<feature type="transmembrane region" description="Helical" evidence="1">
    <location>
        <begin position="43"/>
        <end position="69"/>
    </location>
</feature>
<feature type="transmembrane region" description="Helical" evidence="1">
    <location>
        <begin position="81"/>
        <end position="100"/>
    </location>
</feature>